<dbReference type="EMBL" id="CP089291">
    <property type="protein sequence ID" value="UOF92528.1"/>
    <property type="molecule type" value="Genomic_DNA"/>
</dbReference>
<dbReference type="InterPro" id="IPR025647">
    <property type="entry name" value="YceG_bac"/>
</dbReference>
<proteinExistence type="predicted"/>
<name>A0ABY4CQ56_9BACL</name>
<evidence type="ECO:0000259" key="1">
    <source>
        <dbReference type="Pfam" id="PF14266"/>
    </source>
</evidence>
<reference evidence="2" key="1">
    <citation type="submission" date="2021-12" db="EMBL/GenBank/DDBJ databases">
        <title>Alicyclobacillaceae gen. nov., sp. nov., isolated from chalcocite enrichment system.</title>
        <authorList>
            <person name="Jiang Z."/>
        </authorList>
    </citation>
    <scope>NUCLEOTIDE SEQUENCE</scope>
    <source>
        <strain evidence="2">MYW30-H2</strain>
    </source>
</reference>
<dbReference type="RefSeq" id="WP_347439197.1">
    <property type="nucleotide sequence ID" value="NZ_CP089291.1"/>
</dbReference>
<feature type="domain" description="Putative component of 'biosynthetic module'" evidence="1">
    <location>
        <begin position="18"/>
        <end position="277"/>
    </location>
</feature>
<protein>
    <submittedName>
        <fullName evidence="2">YceG family protein</fullName>
    </submittedName>
</protein>
<feature type="domain" description="Putative component of 'biosynthetic module'" evidence="1">
    <location>
        <begin position="301"/>
        <end position="524"/>
    </location>
</feature>
<evidence type="ECO:0000313" key="3">
    <source>
        <dbReference type="Proteomes" id="UP000830167"/>
    </source>
</evidence>
<accession>A0ABY4CQ56</accession>
<gene>
    <name evidence="2" type="ORF">LSG31_10420</name>
</gene>
<dbReference type="Proteomes" id="UP000830167">
    <property type="component" value="Chromosome"/>
</dbReference>
<keyword evidence="3" id="KW-1185">Reference proteome</keyword>
<dbReference type="Pfam" id="PF14266">
    <property type="entry name" value="YceG_bac"/>
    <property type="match status" value="2"/>
</dbReference>
<organism evidence="2 3">
    <name type="scientific">Fodinisporobacter ferrooxydans</name>
    <dbReference type="NCBI Taxonomy" id="2901836"/>
    <lineage>
        <taxon>Bacteria</taxon>
        <taxon>Bacillati</taxon>
        <taxon>Bacillota</taxon>
        <taxon>Bacilli</taxon>
        <taxon>Bacillales</taxon>
        <taxon>Alicyclobacillaceae</taxon>
        <taxon>Fodinisporobacter</taxon>
    </lineage>
</organism>
<evidence type="ECO:0000313" key="2">
    <source>
        <dbReference type="EMBL" id="UOF92528.1"/>
    </source>
</evidence>
<sequence>MERWSLNRLEIETINARTSIDLLQELTTPVYQRAGFQYTNDVVTIPRYFYRLVGNDQSEKEYYKKVEQFYLAVEKLGELGNCITDGLDRMISEDFLRLFASAWDRIALLSDIQPDRVIQILRTYELFPDFPNKVLQKQFQENFKGLLEYYFDISQEMLEPEEFKSILQYCMHWLQVYLKPMCMNYDYIYSNPKFFYYGMITKEEIFFLIYAASFGFDVVYMNPQSECDFTLLDPQQLFSIEELTYQRTAIRPLHTIQTQERAETLAYQSTIEIDQMLQETETIAFKSWQCVDCEVEAKTLKTTYDEILILWKEQAMFRSHWSYENNRLTIPNIFAKVIGSLRDTNAFLGQVRRFAEAPNTIFISQFPFVKTPTMYHSCFFEVAYDKGGKWIIEPHRLRQAAWWPYRHLRNGFQQLLSETIAELVFRHRVMDPTGRLHPNELSQKIFSTLCNLDKPIQNLIQSFDYPKEIPKLVLYNDGQSGDLSLEDSIVLTCLNAIGFDIVAFNPAGFNDVESYIYSTLFDTHQLDQMVFELSMASKMHKPMPEKLGIRKLFSLF</sequence>